<evidence type="ECO:0000256" key="1">
    <source>
        <dbReference type="SAM" id="MobiDB-lite"/>
    </source>
</evidence>
<dbReference type="Proteomes" id="UP000565576">
    <property type="component" value="Unassembled WGS sequence"/>
</dbReference>
<feature type="compositionally biased region" description="Basic and acidic residues" evidence="1">
    <location>
        <begin position="146"/>
        <end position="161"/>
    </location>
</feature>
<reference evidence="3 4" key="1">
    <citation type="submission" date="2020-08" db="EMBL/GenBank/DDBJ databases">
        <title>Genomic Encyclopedia of Type Strains, Phase IV (KMG-V): Genome sequencing to study the core and pangenomes of soil and plant-associated prokaryotes.</title>
        <authorList>
            <person name="Whitman W."/>
        </authorList>
    </citation>
    <scope>NUCLEOTIDE SEQUENCE [LARGE SCALE GENOMIC DNA]</scope>
    <source>
        <strain evidence="3 4">SEMIA 4060</strain>
    </source>
</reference>
<name>A0A7X0IVA2_9HYPH</name>
<feature type="compositionally biased region" description="Pro residues" evidence="1">
    <location>
        <begin position="45"/>
        <end position="62"/>
    </location>
</feature>
<dbReference type="AlphaFoldDB" id="A0A7X0IVA2"/>
<evidence type="ECO:0000313" key="3">
    <source>
        <dbReference type="EMBL" id="MBB6487863.1"/>
    </source>
</evidence>
<feature type="signal peptide" evidence="2">
    <location>
        <begin position="1"/>
        <end position="24"/>
    </location>
</feature>
<evidence type="ECO:0008006" key="5">
    <source>
        <dbReference type="Google" id="ProtNLM"/>
    </source>
</evidence>
<dbReference type="EMBL" id="JACHBG010000017">
    <property type="protein sequence ID" value="MBB6487863.1"/>
    <property type="molecule type" value="Genomic_DNA"/>
</dbReference>
<accession>A0A7X0IVA2</accession>
<sequence>MRQRYIVATLLLTAMAGASVSAFAAEPPATTQAQPPAGVEADQPAPDPTPPPAWSWPGPHPGGPMMNFGDGGPMRPFGPPGGFARGPNLALEIAGKLSALETLIGIRSNQLDAWRDYTSALTDFLAFPRHRQPGSPMPSDDTTPPSDHDGDNQPDKQNELFGERIADFALDRAAKATVLKDKATALRSVLTADQLAKLENAERSLVPEPRPFRNRR</sequence>
<feature type="region of interest" description="Disordered" evidence="1">
    <location>
        <begin position="128"/>
        <end position="161"/>
    </location>
</feature>
<feature type="compositionally biased region" description="Low complexity" evidence="1">
    <location>
        <begin position="26"/>
        <end position="37"/>
    </location>
</feature>
<proteinExistence type="predicted"/>
<organism evidence="3 4">
    <name type="scientific">Rhizobium lusitanum</name>
    <dbReference type="NCBI Taxonomy" id="293958"/>
    <lineage>
        <taxon>Bacteria</taxon>
        <taxon>Pseudomonadati</taxon>
        <taxon>Pseudomonadota</taxon>
        <taxon>Alphaproteobacteria</taxon>
        <taxon>Hyphomicrobiales</taxon>
        <taxon>Rhizobiaceae</taxon>
        <taxon>Rhizobium/Agrobacterium group</taxon>
        <taxon>Rhizobium</taxon>
    </lineage>
</organism>
<comment type="caution">
    <text evidence="3">The sequence shown here is derived from an EMBL/GenBank/DDBJ whole genome shotgun (WGS) entry which is preliminary data.</text>
</comment>
<keyword evidence="2" id="KW-0732">Signal</keyword>
<feature type="chain" id="PRO_5031028628" description="LTXXQ motif family protein" evidence="2">
    <location>
        <begin position="25"/>
        <end position="216"/>
    </location>
</feature>
<dbReference type="RefSeq" id="WP_184709131.1">
    <property type="nucleotide sequence ID" value="NZ_JACHBG010000017.1"/>
</dbReference>
<feature type="compositionally biased region" description="Low complexity" evidence="1">
    <location>
        <begin position="133"/>
        <end position="145"/>
    </location>
</feature>
<evidence type="ECO:0000313" key="4">
    <source>
        <dbReference type="Proteomes" id="UP000565576"/>
    </source>
</evidence>
<evidence type="ECO:0000256" key="2">
    <source>
        <dbReference type="SAM" id="SignalP"/>
    </source>
</evidence>
<protein>
    <recommendedName>
        <fullName evidence="5">LTXXQ motif family protein</fullName>
    </recommendedName>
</protein>
<gene>
    <name evidence="3" type="ORF">GGD46_005173</name>
</gene>
<feature type="region of interest" description="Disordered" evidence="1">
    <location>
        <begin position="26"/>
        <end position="81"/>
    </location>
</feature>